<dbReference type="EnsemblBacteria" id="AAK75179">
    <property type="protein sequence ID" value="AAK75179"/>
    <property type="gene ID" value="SP_1065"/>
</dbReference>
<dbReference type="PaxDb" id="170187-SP_1065"/>
<name>A0A0H2UQ27_STRPN</name>
<protein>
    <submittedName>
        <fullName evidence="1">Uncharacterized protein</fullName>
    </submittedName>
</protein>
<reference evidence="1 2" key="1">
    <citation type="journal article" date="2001" name="Science">
        <title>Complete genome sequence of a virulent isolate of Streptococcus pneumoniae.</title>
        <authorList>
            <person name="Tettelin H."/>
            <person name="Nelson K.E."/>
            <person name="Paulsen I.T."/>
            <person name="Eisen J.A."/>
            <person name="Read T.D."/>
            <person name="Peterson S."/>
            <person name="Heidelberg J."/>
            <person name="DeBoy R.T."/>
            <person name="Haft D.H."/>
            <person name="Dodson R.J."/>
            <person name="Durkin A.S."/>
            <person name="Gwinn M."/>
            <person name="Kolonay J.F."/>
            <person name="Nelson W.C."/>
            <person name="Peterson J.D."/>
            <person name="Umayam L.A."/>
            <person name="White O."/>
            <person name="Salzberg S.L."/>
            <person name="Lewis M.R."/>
            <person name="Radune D."/>
            <person name="Holtzapple E."/>
            <person name="Khouri H."/>
            <person name="Wolf A.M."/>
            <person name="Utterback T.R."/>
            <person name="Hansen C.L."/>
            <person name="McDonald L.A."/>
            <person name="Feldblyum T.V."/>
            <person name="Angiuoli S."/>
            <person name="Dickinson T."/>
            <person name="Hickey E.K."/>
            <person name="Holt I.E."/>
            <person name="Loftus B.J."/>
            <person name="Yang F."/>
            <person name="Smith H.O."/>
            <person name="Venter J.C."/>
            <person name="Dougherty B.A."/>
            <person name="Morrison D.A."/>
            <person name="Hollingshead S.K."/>
            <person name="Fraser C.M."/>
        </authorList>
    </citation>
    <scope>NUCLEOTIDE SEQUENCE [LARGE SCALE GENOMIC DNA]</scope>
    <source>
        <strain evidence="2">ATCC BAA-334 / TIGR4</strain>
    </source>
</reference>
<sequence length="73" mass="8534">MLLFYVGRLNGQKYHCISFVSWHIKYRSILLMILKSLLSWRAIQICSTNEESTILGYSVVKGQIKNLTHFQTL</sequence>
<gene>
    <name evidence="1" type="ordered locus">SP_1065</name>
</gene>
<dbReference type="Proteomes" id="UP000000585">
    <property type="component" value="Chromosome"/>
</dbReference>
<accession>A0A0H2UQ27</accession>
<dbReference type="KEGG" id="spn:SP_1065"/>
<proteinExistence type="predicted"/>
<evidence type="ECO:0000313" key="2">
    <source>
        <dbReference type="Proteomes" id="UP000000585"/>
    </source>
</evidence>
<dbReference type="AlphaFoldDB" id="A0A0H2UQ27"/>
<evidence type="ECO:0000313" key="1">
    <source>
        <dbReference type="EMBL" id="AAK75179.1"/>
    </source>
</evidence>
<organism evidence="1 2">
    <name type="scientific">Streptococcus pneumoniae serotype 4 (strain ATCC BAA-334 / TIGR4)</name>
    <dbReference type="NCBI Taxonomy" id="170187"/>
    <lineage>
        <taxon>Bacteria</taxon>
        <taxon>Bacillati</taxon>
        <taxon>Bacillota</taxon>
        <taxon>Bacilli</taxon>
        <taxon>Lactobacillales</taxon>
        <taxon>Streptococcaceae</taxon>
        <taxon>Streptococcus</taxon>
    </lineage>
</organism>
<keyword evidence="2" id="KW-1185">Reference proteome</keyword>
<dbReference type="EMBL" id="AE005672">
    <property type="protein sequence ID" value="AAK75179.1"/>
    <property type="molecule type" value="Genomic_DNA"/>
</dbReference>